<dbReference type="InterPro" id="IPR002048">
    <property type="entry name" value="EF_hand_dom"/>
</dbReference>
<keyword evidence="2" id="KW-0813">Transport</keyword>
<evidence type="ECO:0000256" key="7">
    <source>
        <dbReference type="ARBA" id="ARBA00023136"/>
    </source>
</evidence>
<evidence type="ECO:0000259" key="10">
    <source>
        <dbReference type="PROSITE" id="PS50222"/>
    </source>
</evidence>
<dbReference type="GO" id="GO:0016020">
    <property type="term" value="C:membrane"/>
    <property type="evidence" value="ECO:0007669"/>
    <property type="project" value="InterPro"/>
</dbReference>
<dbReference type="EMBL" id="CAKKNE010000002">
    <property type="protein sequence ID" value="CAH0369475.1"/>
    <property type="molecule type" value="Genomic_DNA"/>
</dbReference>
<dbReference type="InterPro" id="IPR004837">
    <property type="entry name" value="NaCa_Exmemb"/>
</dbReference>
<evidence type="ECO:0000256" key="3">
    <source>
        <dbReference type="ARBA" id="ARBA00022692"/>
    </source>
</evidence>
<dbReference type="GO" id="GO:0015369">
    <property type="term" value="F:calcium:proton antiporter activity"/>
    <property type="evidence" value="ECO:0007669"/>
    <property type="project" value="TreeGrafter"/>
</dbReference>
<evidence type="ECO:0000256" key="9">
    <source>
        <dbReference type="SAM" id="Phobius"/>
    </source>
</evidence>
<feature type="transmembrane region" description="Helical" evidence="9">
    <location>
        <begin position="15"/>
        <end position="34"/>
    </location>
</feature>
<feature type="transmembrane region" description="Helical" evidence="9">
    <location>
        <begin position="489"/>
        <end position="509"/>
    </location>
</feature>
<evidence type="ECO:0000313" key="12">
    <source>
        <dbReference type="Proteomes" id="UP000789595"/>
    </source>
</evidence>
<dbReference type="InterPro" id="IPR011992">
    <property type="entry name" value="EF-hand-dom_pair"/>
</dbReference>
<dbReference type="Proteomes" id="UP000789595">
    <property type="component" value="Unassembled WGS sequence"/>
</dbReference>
<protein>
    <recommendedName>
        <fullName evidence="10">EF-hand domain-containing protein</fullName>
    </recommendedName>
</protein>
<comment type="subcellular location">
    <subcellularLocation>
        <location evidence="1">Endomembrane system</location>
        <topology evidence="1">Multi-pass membrane protein</topology>
    </subcellularLocation>
</comment>
<feature type="transmembrane region" description="Helical" evidence="9">
    <location>
        <begin position="425"/>
        <end position="448"/>
    </location>
</feature>
<organism evidence="11 12">
    <name type="scientific">Pelagomonas calceolata</name>
    <dbReference type="NCBI Taxonomy" id="35677"/>
    <lineage>
        <taxon>Eukaryota</taxon>
        <taxon>Sar</taxon>
        <taxon>Stramenopiles</taxon>
        <taxon>Ochrophyta</taxon>
        <taxon>Pelagophyceae</taxon>
        <taxon>Pelagomonadales</taxon>
        <taxon>Pelagomonadaceae</taxon>
        <taxon>Pelagomonas</taxon>
    </lineage>
</organism>
<dbReference type="OrthoDB" id="26525at2759"/>
<evidence type="ECO:0000256" key="4">
    <source>
        <dbReference type="ARBA" id="ARBA00022837"/>
    </source>
</evidence>
<feature type="compositionally biased region" description="Acidic residues" evidence="8">
    <location>
        <begin position="360"/>
        <end position="376"/>
    </location>
</feature>
<accession>A0A8J2WX80</accession>
<keyword evidence="6" id="KW-0406">Ion transport</keyword>
<dbReference type="PROSITE" id="PS00018">
    <property type="entry name" value="EF_HAND_1"/>
    <property type="match status" value="2"/>
</dbReference>
<dbReference type="SMART" id="SM00054">
    <property type="entry name" value="EFh"/>
    <property type="match status" value="2"/>
</dbReference>
<dbReference type="PROSITE" id="PS50222">
    <property type="entry name" value="EF_HAND_2"/>
    <property type="match status" value="2"/>
</dbReference>
<feature type="transmembrane region" description="Helical" evidence="9">
    <location>
        <begin position="150"/>
        <end position="170"/>
    </location>
</feature>
<feature type="transmembrane region" description="Helical" evidence="9">
    <location>
        <begin position="460"/>
        <end position="483"/>
    </location>
</feature>
<comment type="caution">
    <text evidence="11">The sequence shown here is derived from an EMBL/GenBank/DDBJ whole genome shotgun (WGS) entry which is preliminary data.</text>
</comment>
<keyword evidence="4" id="KW-0106">Calcium</keyword>
<evidence type="ECO:0000256" key="6">
    <source>
        <dbReference type="ARBA" id="ARBA00023065"/>
    </source>
</evidence>
<sequence>MGFPAIEPDDIGDSGLLWLFLSYGYVLYFASNLISEGSDLLLLVPSIAGIVGSCVLPVLGAVPDGAIMLFSGLGDVEEAQENLAVGVGALAGSTIMLLTVPWALSLWAGRVDLDAEGKANYARKPKLGANRGPTECGVSPGPQVKSGANIMVMTLVSYVIIQGPAFFMAGDSRAEVAENEKSWALLGLVTTLGGFVSYLYYQVSSSHAQDVQKKKQEAVMKTMLASGQVSLAGAMAGLVYATQDPLAGGNEGGYGTTSGLDHVVKAKISEVVRPFFKKFDQSGDGHLDKGEIKAVFHDLGEDPPPAALDAIFDELDHDKNGTIDFDEFVTGIWSHVHRRSHESEGSRAVGEAIKRSGSSADDDEGEEDEEVPEDIQDLSPADQQKVIKSRAAQKLFLGTALVVVFSDPMVDVMSEIGVRTGVPAFYVSFLLAPLASNASELLASMYYAGKKTQTSITISFAALEGAACMNNTFCLAIFMGLVYFKGIAWQYTAETLSIVFVQLAVAVFARKGTLTPVDGALILAIYPASVVLVAGLEAMGFD</sequence>
<dbReference type="GO" id="GO:0012505">
    <property type="term" value="C:endomembrane system"/>
    <property type="evidence" value="ECO:0007669"/>
    <property type="project" value="UniProtKB-SubCell"/>
</dbReference>
<keyword evidence="12" id="KW-1185">Reference proteome</keyword>
<dbReference type="PANTHER" id="PTHR31503">
    <property type="entry name" value="VACUOLAR CALCIUM ION TRANSPORTER"/>
    <property type="match status" value="1"/>
</dbReference>
<evidence type="ECO:0000256" key="8">
    <source>
        <dbReference type="SAM" id="MobiDB-lite"/>
    </source>
</evidence>
<dbReference type="InterPro" id="IPR018247">
    <property type="entry name" value="EF_Hand_1_Ca_BS"/>
</dbReference>
<dbReference type="Gene3D" id="1.10.238.10">
    <property type="entry name" value="EF-hand"/>
    <property type="match status" value="1"/>
</dbReference>
<evidence type="ECO:0000256" key="1">
    <source>
        <dbReference type="ARBA" id="ARBA00004127"/>
    </source>
</evidence>
<feature type="transmembrane region" description="Helical" evidence="9">
    <location>
        <begin position="395"/>
        <end position="413"/>
    </location>
</feature>
<evidence type="ECO:0000313" key="11">
    <source>
        <dbReference type="EMBL" id="CAH0369475.1"/>
    </source>
</evidence>
<feature type="region of interest" description="Disordered" evidence="8">
    <location>
        <begin position="340"/>
        <end position="380"/>
    </location>
</feature>
<dbReference type="Pfam" id="PF13499">
    <property type="entry name" value="EF-hand_7"/>
    <property type="match status" value="1"/>
</dbReference>
<dbReference type="PANTHER" id="PTHR31503:SF36">
    <property type="entry name" value="SODIUM_CALCIUM EXCHANGER MEMBRANE REGION DOMAIN-CONTAINING PROTEIN"/>
    <property type="match status" value="1"/>
</dbReference>
<proteinExistence type="predicted"/>
<reference evidence="11" key="1">
    <citation type="submission" date="2021-11" db="EMBL/GenBank/DDBJ databases">
        <authorList>
            <consortium name="Genoscope - CEA"/>
            <person name="William W."/>
        </authorList>
    </citation>
    <scope>NUCLEOTIDE SEQUENCE</scope>
</reference>
<dbReference type="SUPFAM" id="SSF47473">
    <property type="entry name" value="EF-hand"/>
    <property type="match status" value="1"/>
</dbReference>
<feature type="transmembrane region" description="Helical" evidence="9">
    <location>
        <begin position="182"/>
        <end position="201"/>
    </location>
</feature>
<feature type="domain" description="EF-hand" evidence="10">
    <location>
        <begin position="267"/>
        <end position="302"/>
    </location>
</feature>
<keyword evidence="7 9" id="KW-0472">Membrane</keyword>
<keyword evidence="3 9" id="KW-0812">Transmembrane</keyword>
<dbReference type="GO" id="GO:0006874">
    <property type="term" value="P:intracellular calcium ion homeostasis"/>
    <property type="evidence" value="ECO:0007669"/>
    <property type="project" value="TreeGrafter"/>
</dbReference>
<dbReference type="AlphaFoldDB" id="A0A8J2WX80"/>
<name>A0A8J2WX80_9STRA</name>
<evidence type="ECO:0000256" key="5">
    <source>
        <dbReference type="ARBA" id="ARBA00022989"/>
    </source>
</evidence>
<feature type="domain" description="EF-hand" evidence="10">
    <location>
        <begin position="303"/>
        <end position="338"/>
    </location>
</feature>
<dbReference type="Pfam" id="PF01699">
    <property type="entry name" value="Na_Ca_ex"/>
    <property type="match status" value="1"/>
</dbReference>
<dbReference type="InterPro" id="IPR004713">
    <property type="entry name" value="CaH_exchang"/>
</dbReference>
<evidence type="ECO:0000256" key="2">
    <source>
        <dbReference type="ARBA" id="ARBA00022448"/>
    </source>
</evidence>
<dbReference type="GO" id="GO:0005509">
    <property type="term" value="F:calcium ion binding"/>
    <property type="evidence" value="ECO:0007669"/>
    <property type="project" value="InterPro"/>
</dbReference>
<keyword evidence="5 9" id="KW-1133">Transmembrane helix</keyword>
<dbReference type="CDD" id="cd00051">
    <property type="entry name" value="EFh"/>
    <property type="match status" value="1"/>
</dbReference>
<feature type="transmembrane region" description="Helical" evidence="9">
    <location>
        <begin position="521"/>
        <end position="541"/>
    </location>
</feature>
<feature type="transmembrane region" description="Helical" evidence="9">
    <location>
        <begin position="83"/>
        <end position="104"/>
    </location>
</feature>
<gene>
    <name evidence="11" type="ORF">PECAL_2P25980</name>
</gene>
<feature type="transmembrane region" description="Helical" evidence="9">
    <location>
        <begin position="41"/>
        <end position="63"/>
    </location>
</feature>